<reference evidence="1 2" key="1">
    <citation type="submission" date="2021-03" db="EMBL/GenBank/DDBJ databases">
        <title>Actinomadura violae sp. nov., isolated from lichen in Thailand.</title>
        <authorList>
            <person name="Kanchanasin P."/>
            <person name="Saeng-In P."/>
            <person name="Phongsopitanun W."/>
            <person name="Yuki M."/>
            <person name="Kudo T."/>
            <person name="Ohkuma M."/>
            <person name="Tanasupawat S."/>
        </authorList>
    </citation>
    <scope>NUCLEOTIDE SEQUENCE [LARGE SCALE GENOMIC DNA]</scope>
    <source>
        <strain evidence="1 2">LCR2-06</strain>
    </source>
</reference>
<dbReference type="EMBL" id="JAGEPF010000032">
    <property type="protein sequence ID" value="MBO2464013.1"/>
    <property type="molecule type" value="Genomic_DNA"/>
</dbReference>
<comment type="caution">
    <text evidence="1">The sequence shown here is derived from an EMBL/GenBank/DDBJ whole genome shotgun (WGS) entry which is preliminary data.</text>
</comment>
<organism evidence="1 2">
    <name type="scientific">Actinomadura violacea</name>
    <dbReference type="NCBI Taxonomy" id="2819934"/>
    <lineage>
        <taxon>Bacteria</taxon>
        <taxon>Bacillati</taxon>
        <taxon>Actinomycetota</taxon>
        <taxon>Actinomycetes</taxon>
        <taxon>Streptosporangiales</taxon>
        <taxon>Thermomonosporaceae</taxon>
        <taxon>Actinomadura</taxon>
    </lineage>
</organism>
<dbReference type="Proteomes" id="UP000680206">
    <property type="component" value="Unassembled WGS sequence"/>
</dbReference>
<evidence type="ECO:0000313" key="1">
    <source>
        <dbReference type="EMBL" id="MBO2464013.1"/>
    </source>
</evidence>
<gene>
    <name evidence="1" type="ORF">J4709_41235</name>
</gene>
<protein>
    <submittedName>
        <fullName evidence="1">Uncharacterized protein</fullName>
    </submittedName>
</protein>
<keyword evidence="2" id="KW-1185">Reference proteome</keyword>
<name>A0ABS3S5J5_9ACTN</name>
<evidence type="ECO:0000313" key="2">
    <source>
        <dbReference type="Proteomes" id="UP000680206"/>
    </source>
</evidence>
<sequence>MTLDLDLDMDERTFDPERTLFGQDIPECSEEFAAAKVDVWCTWTGLTSAARRLRLRTGLPDNAPIQLALDRVNDPLAEQAAEEFALAVHRFEGARVALGKAREE</sequence>
<dbReference type="RefSeq" id="WP_208250191.1">
    <property type="nucleotide sequence ID" value="NZ_JAGEPF010000032.1"/>
</dbReference>
<accession>A0ABS3S5J5</accession>
<proteinExistence type="predicted"/>